<evidence type="ECO:0000256" key="13">
    <source>
        <dbReference type="ARBA" id="ARBA00023157"/>
    </source>
</evidence>
<dbReference type="InterPro" id="IPR001382">
    <property type="entry name" value="Glyco_hydro_47"/>
</dbReference>
<dbReference type="EC" id="3.2.1.-" evidence="21"/>
<dbReference type="GO" id="GO:0005509">
    <property type="term" value="F:calcium ion binding"/>
    <property type="evidence" value="ECO:0007669"/>
    <property type="project" value="InterPro"/>
</dbReference>
<dbReference type="PRINTS" id="PR00747">
    <property type="entry name" value="GLYHDRLASE47"/>
</dbReference>
<dbReference type="SUPFAM" id="SSF48225">
    <property type="entry name" value="Seven-hairpin glycosidases"/>
    <property type="match status" value="1"/>
</dbReference>
<feature type="active site" evidence="18">
    <location>
        <position position="354"/>
    </location>
</feature>
<evidence type="ECO:0000256" key="8">
    <source>
        <dbReference type="ARBA" id="ARBA00022837"/>
    </source>
</evidence>
<dbReference type="FunFam" id="1.50.10.10:FF:000017">
    <property type="entry name" value="alpha-1,2-Mannosidase"/>
    <property type="match status" value="1"/>
</dbReference>
<comment type="cofactor">
    <cofactor evidence="1 19">
        <name>Ca(2+)</name>
        <dbReference type="ChEBI" id="CHEBI:29108"/>
    </cofactor>
</comment>
<keyword evidence="12 22" id="KW-0472">Membrane</keyword>
<evidence type="ECO:0000256" key="5">
    <source>
        <dbReference type="ARBA" id="ARBA00022692"/>
    </source>
</evidence>
<evidence type="ECO:0000256" key="18">
    <source>
        <dbReference type="PIRSR" id="PIRSR601382-1"/>
    </source>
</evidence>
<feature type="active site" description="Proton donor" evidence="18">
    <location>
        <position position="462"/>
    </location>
</feature>
<evidence type="ECO:0000256" key="2">
    <source>
        <dbReference type="ARBA" id="ARBA00004323"/>
    </source>
</evidence>
<feature type="transmembrane region" description="Helical" evidence="22">
    <location>
        <begin position="78"/>
        <end position="98"/>
    </location>
</feature>
<name>A0A9X6RJW2_HYPEX</name>
<keyword evidence="8 19" id="KW-0106">Calcium</keyword>
<evidence type="ECO:0000256" key="4">
    <source>
        <dbReference type="ARBA" id="ARBA00007658"/>
    </source>
</evidence>
<dbReference type="Proteomes" id="UP000192578">
    <property type="component" value="Unassembled WGS sequence"/>
</dbReference>
<evidence type="ECO:0000256" key="16">
    <source>
        <dbReference type="ARBA" id="ARBA00047669"/>
    </source>
</evidence>
<accession>A0A9X6RJW2</accession>
<keyword evidence="14" id="KW-0325">Glycoprotein</keyword>
<comment type="pathway">
    <text evidence="3">Protein modification; protein glycosylation.</text>
</comment>
<dbReference type="GO" id="GO:0000139">
    <property type="term" value="C:Golgi membrane"/>
    <property type="evidence" value="ECO:0007669"/>
    <property type="project" value="UniProtKB-SubCell"/>
</dbReference>
<evidence type="ECO:0000313" key="23">
    <source>
        <dbReference type="EMBL" id="OWA50314.1"/>
    </source>
</evidence>
<dbReference type="EMBL" id="MTYJ01000188">
    <property type="protein sequence ID" value="OWA50314.1"/>
    <property type="molecule type" value="Genomic_DNA"/>
</dbReference>
<keyword evidence="7 21" id="KW-0378">Hydrolase</keyword>
<keyword evidence="10 22" id="KW-1133">Transmembrane helix</keyword>
<dbReference type="GO" id="GO:0005783">
    <property type="term" value="C:endoplasmic reticulum"/>
    <property type="evidence" value="ECO:0007669"/>
    <property type="project" value="TreeGrafter"/>
</dbReference>
<evidence type="ECO:0000256" key="3">
    <source>
        <dbReference type="ARBA" id="ARBA00004922"/>
    </source>
</evidence>
<reference evidence="24" key="1">
    <citation type="submission" date="2017-01" db="EMBL/GenBank/DDBJ databases">
        <title>Comparative genomics of anhydrobiosis in the tardigrade Hypsibius dujardini.</title>
        <authorList>
            <person name="Yoshida Y."/>
            <person name="Koutsovoulos G."/>
            <person name="Laetsch D."/>
            <person name="Stevens L."/>
            <person name="Kumar S."/>
            <person name="Horikawa D."/>
            <person name="Ishino K."/>
            <person name="Komine S."/>
            <person name="Tomita M."/>
            <person name="Blaxter M."/>
            <person name="Arakawa K."/>
        </authorList>
    </citation>
    <scope>NUCLEOTIDE SEQUENCE [LARGE SCALE GENOMIC DNA]</scope>
    <source>
        <strain evidence="24">Z151</strain>
    </source>
</reference>
<evidence type="ECO:0000256" key="6">
    <source>
        <dbReference type="ARBA" id="ARBA00022723"/>
    </source>
</evidence>
<evidence type="ECO:0000256" key="12">
    <source>
        <dbReference type="ARBA" id="ARBA00023136"/>
    </source>
</evidence>
<keyword evidence="24" id="KW-1185">Reference proteome</keyword>
<evidence type="ECO:0000256" key="20">
    <source>
        <dbReference type="PIRSR" id="PIRSR601382-3"/>
    </source>
</evidence>
<evidence type="ECO:0000256" key="11">
    <source>
        <dbReference type="ARBA" id="ARBA00023034"/>
    </source>
</evidence>
<comment type="subcellular location">
    <subcellularLocation>
        <location evidence="2">Golgi apparatus membrane</location>
        <topology evidence="2">Single-pass type II membrane protein</topology>
    </subcellularLocation>
</comment>
<proteinExistence type="inferred from homology"/>
<organism evidence="23 24">
    <name type="scientific">Hypsibius exemplaris</name>
    <name type="common">Freshwater tardigrade</name>
    <dbReference type="NCBI Taxonomy" id="2072580"/>
    <lineage>
        <taxon>Eukaryota</taxon>
        <taxon>Metazoa</taxon>
        <taxon>Ecdysozoa</taxon>
        <taxon>Tardigrada</taxon>
        <taxon>Eutardigrada</taxon>
        <taxon>Parachela</taxon>
        <taxon>Hypsibioidea</taxon>
        <taxon>Hypsibiidae</taxon>
        <taxon>Hypsibius</taxon>
    </lineage>
</organism>
<keyword evidence="5 22" id="KW-0812">Transmembrane</keyword>
<dbReference type="PANTHER" id="PTHR11742:SF6">
    <property type="entry name" value="MANNOSYL-OLIGOSACCHARIDE ALPHA-1,2-MANNOSIDASE IA-RELATED"/>
    <property type="match status" value="1"/>
</dbReference>
<feature type="active site" evidence="18">
    <location>
        <position position="487"/>
    </location>
</feature>
<gene>
    <name evidence="23" type="ORF">BV898_14834</name>
</gene>
<evidence type="ECO:0000256" key="10">
    <source>
        <dbReference type="ARBA" id="ARBA00022989"/>
    </source>
</evidence>
<evidence type="ECO:0000313" key="24">
    <source>
        <dbReference type="Proteomes" id="UP000192578"/>
    </source>
</evidence>
<comment type="catalytic activity">
    <reaction evidence="17">
        <text>N(4)-(alpha-D-Man-(1-&gt;2)-alpha-D-Man-(1-&gt;2)-alpha-D-Man-(1-&gt;3)-[alpha-D-Man-(1-&gt;2)-alpha-D-Man-(1-&gt;3)-[alpha-D-Man-(1-&gt;2)-alpha-D-Man-(1-&gt;6)]-alpha-D-Man-(1-&gt;6)]-beta-D-Man-(1-&gt;4)-beta-D-GlcNAc-(1-&gt;4)-beta-D-GlcNAc)-L-asparaginyl-[protein] (N-glucan mannose isomer 9A1,2,3B1,2,3) + 4 H2O = N(4)-(alpha-D-Man-(1-&gt;3)-[alpha-D-Man-(1-&gt;3)-[alpha-D-Man-(1-&gt;6)]-alpha-D-Man-(1-&gt;6)]-beta-D-Man-(1-&gt;4)-beta-D-GlcNAc-(1-&gt;4)-beta-D-GlcNAc)-L-asparaginyl-[protein] (N-glucan mannose isomer 5A1,2) + 4 beta-D-mannose</text>
        <dbReference type="Rhea" id="RHEA:56008"/>
        <dbReference type="Rhea" id="RHEA-COMP:14356"/>
        <dbReference type="Rhea" id="RHEA-COMP:14367"/>
        <dbReference type="ChEBI" id="CHEBI:15377"/>
        <dbReference type="ChEBI" id="CHEBI:28563"/>
        <dbReference type="ChEBI" id="CHEBI:59087"/>
        <dbReference type="ChEBI" id="CHEBI:139493"/>
        <dbReference type="EC" id="3.2.1.113"/>
    </reaction>
</comment>
<protein>
    <recommendedName>
        <fullName evidence="21">alpha-1,2-Mannosidase</fullName>
        <ecNumber evidence="21">3.2.1.-</ecNumber>
    </recommendedName>
</protein>
<evidence type="ECO:0000256" key="17">
    <source>
        <dbReference type="ARBA" id="ARBA00048605"/>
    </source>
</evidence>
<dbReference type="GO" id="GO:0004571">
    <property type="term" value="F:mannosyl-oligosaccharide 1,2-alpha-mannosidase activity"/>
    <property type="evidence" value="ECO:0007669"/>
    <property type="project" value="UniProtKB-EC"/>
</dbReference>
<evidence type="ECO:0000256" key="22">
    <source>
        <dbReference type="SAM" id="Phobius"/>
    </source>
</evidence>
<keyword evidence="13 20" id="KW-1015">Disulfide bond</keyword>
<dbReference type="InterPro" id="IPR036026">
    <property type="entry name" value="Seven-hairpin_glycosidases"/>
</dbReference>
<comment type="similarity">
    <text evidence="4 21">Belongs to the glycosyl hydrolase 47 family.</text>
</comment>
<feature type="binding site" evidence="19">
    <location>
        <position position="573"/>
    </location>
    <ligand>
        <name>Ca(2+)</name>
        <dbReference type="ChEBI" id="CHEBI:29108"/>
    </ligand>
</feature>
<evidence type="ECO:0000256" key="9">
    <source>
        <dbReference type="ARBA" id="ARBA00022968"/>
    </source>
</evidence>
<comment type="catalytic activity">
    <reaction evidence="16">
        <text>N(4)-(alpha-D-Man-(1-&gt;2)-alpha-D-Man-(1-&gt;2)-alpha-D-Man-(1-&gt;3)-[alpha-D-Man-(1-&gt;3)-[alpha-D-Man-(1-&gt;2)-alpha-D-Man-(1-&gt;6)]-alpha-D-Man-(1-&gt;6)]-beta-D-Man-(1-&gt;4)-beta-D-GlcNAc-(1-&gt;4)-beta-D-GlcNAc)-L-asparaginyl-[protein] (N-glucan mannose isomer 8A1,2,3B1,3) + 3 H2O = N(4)-(alpha-D-Man-(1-&gt;3)-[alpha-D-Man-(1-&gt;3)-[alpha-D-Man-(1-&gt;6)]-alpha-D-Man-(1-&gt;6)]-beta-D-Man-(1-&gt;4)-beta-D-GlcNAc-(1-&gt;4)-beta-D-GlcNAc)-L-asparaginyl-[protein] (N-glucan mannose isomer 5A1,2) + 3 beta-D-mannose</text>
        <dbReference type="Rhea" id="RHEA:56028"/>
        <dbReference type="Rhea" id="RHEA-COMP:14358"/>
        <dbReference type="Rhea" id="RHEA-COMP:14367"/>
        <dbReference type="ChEBI" id="CHEBI:15377"/>
        <dbReference type="ChEBI" id="CHEBI:28563"/>
        <dbReference type="ChEBI" id="CHEBI:59087"/>
        <dbReference type="ChEBI" id="CHEBI:60628"/>
        <dbReference type="EC" id="3.2.1.113"/>
    </reaction>
</comment>
<keyword evidence="11" id="KW-0333">Golgi apparatus</keyword>
<feature type="disulfide bond" evidence="20">
    <location>
        <begin position="418"/>
        <end position="448"/>
    </location>
</feature>
<dbReference type="AlphaFoldDB" id="A0A9X6RJW2"/>
<evidence type="ECO:0000256" key="1">
    <source>
        <dbReference type="ARBA" id="ARBA00001913"/>
    </source>
</evidence>
<evidence type="ECO:0000256" key="21">
    <source>
        <dbReference type="RuleBase" id="RU361193"/>
    </source>
</evidence>
<evidence type="ECO:0000256" key="19">
    <source>
        <dbReference type="PIRSR" id="PIRSR601382-2"/>
    </source>
</evidence>
<sequence length="660" mass="73922">MRTTSEILITVDCCGTAAADNNTVTGDNDDSAHLRVGVVDGELDDGTTTTTSQVSVCQVGEGAMRRDHRSFFPPKRKLLRWLAVVGMCAVGLLLLYSVTAGSRRRHDQIRSDPDFARAVNAPQRRTNIYRKNFVKQMMQHAWINYATYAWGHNELRPNSKSGYGGSNFGEAMLGLTIVDSLDTLYLMGLHKELENATDWIKTKFNIRNAISTMSVFEANIRLLGGFLSIHALTGQKVFIEKAIDVANQLLPAFNSPNGFPWSLIEINSAQGFLYTWLGSDCVFLADVGTLHLEFAYLSEITGHPVYLNKVEKVRDLLKHAKSLEGLYPNLVDINNNNGSKCSHGVSVSVGAFGDSFYEYLSKAWLQSAGTDIEAKEMFYPAMDALEGHLLQTSASGLKYFAKLEESRALSHKMEHLACFIGGLYALSAKDSKNPTHYMQLAKDLTYTCRLSYNSTFTGLGPELFKFNEDGNPTPLVGDSRQYSLRPEVIESYYYLWKTTGDEQYRGWAWDAAQAIEKNCRTENGYTGIADVDAPNAASDNVQQSYFMAETLKYLYLIFLDVDPVPLDTWVFNTEAHPLPVIGSQPFKDAFRAWRGIEFSDQHGLVRQKESGSDRLLVEEKNHLPEYILGNSSVCDQRSPISLFFLLFLLLLIHRFNDDVL</sequence>
<evidence type="ECO:0000256" key="15">
    <source>
        <dbReference type="ARBA" id="ARBA00023295"/>
    </source>
</evidence>
<dbReference type="GO" id="GO:0005975">
    <property type="term" value="P:carbohydrate metabolic process"/>
    <property type="evidence" value="ECO:0007669"/>
    <property type="project" value="InterPro"/>
</dbReference>
<dbReference type="Gene3D" id="1.50.10.10">
    <property type="match status" value="1"/>
</dbReference>
<comment type="caution">
    <text evidence="23">The sequence shown here is derived from an EMBL/GenBank/DDBJ whole genome shotgun (WGS) entry which is preliminary data.</text>
</comment>
<dbReference type="InterPro" id="IPR012341">
    <property type="entry name" value="6hp_glycosidase-like_sf"/>
</dbReference>
<keyword evidence="6 19" id="KW-0479">Metal-binding</keyword>
<dbReference type="InterPro" id="IPR050749">
    <property type="entry name" value="Glycosyl_Hydrolase_47"/>
</dbReference>
<dbReference type="Pfam" id="PF01532">
    <property type="entry name" value="Glyco_hydro_47"/>
    <property type="match status" value="1"/>
</dbReference>
<evidence type="ECO:0000256" key="7">
    <source>
        <dbReference type="ARBA" id="ARBA00022801"/>
    </source>
</evidence>
<feature type="active site" description="Proton donor" evidence="18">
    <location>
        <position position="217"/>
    </location>
</feature>
<dbReference type="GO" id="GO:0006491">
    <property type="term" value="P:N-glycan processing"/>
    <property type="evidence" value="ECO:0007669"/>
    <property type="project" value="UniProtKB-ARBA"/>
</dbReference>
<dbReference type="OrthoDB" id="8118055at2759"/>
<keyword evidence="15 21" id="KW-0326">Glycosidase</keyword>
<dbReference type="PANTHER" id="PTHR11742">
    <property type="entry name" value="MANNOSYL-OLIGOSACCHARIDE ALPHA-1,2-MANNOSIDASE-RELATED"/>
    <property type="match status" value="1"/>
</dbReference>
<evidence type="ECO:0000256" key="14">
    <source>
        <dbReference type="ARBA" id="ARBA00023180"/>
    </source>
</evidence>
<keyword evidence="9" id="KW-0735">Signal-anchor</keyword>